<reference evidence="1" key="1">
    <citation type="journal article" date="2012" name="PLoS ONE">
        <title>Gene sets for utilization of primary and secondary nutrition supplies in the distal gut of endangered iberian lynx.</title>
        <authorList>
            <person name="Alcaide M."/>
            <person name="Messina E."/>
            <person name="Richter M."/>
            <person name="Bargiela R."/>
            <person name="Peplies J."/>
            <person name="Huws S.A."/>
            <person name="Newbold C.J."/>
            <person name="Golyshin P.N."/>
            <person name="Simon M.A."/>
            <person name="Lopez G."/>
            <person name="Yakimov M.M."/>
            <person name="Ferrer M."/>
        </authorList>
    </citation>
    <scope>NUCLEOTIDE SEQUENCE</scope>
</reference>
<sequence length="57" mass="6779">MFTSVGHLFRLIVFHAIPEDTTFQEEQPSVLLRTFSTKQWRMTDDCNQWAYRTTSLP</sequence>
<organism evidence="1">
    <name type="scientific">gut metagenome</name>
    <dbReference type="NCBI Taxonomy" id="749906"/>
    <lineage>
        <taxon>unclassified sequences</taxon>
        <taxon>metagenomes</taxon>
        <taxon>organismal metagenomes</taxon>
    </lineage>
</organism>
<dbReference type="EMBL" id="AMCI01003450">
    <property type="protein sequence ID" value="EJX00265.1"/>
    <property type="molecule type" value="Genomic_DNA"/>
</dbReference>
<name>J9GKQ3_9ZZZZ</name>
<dbReference type="AlphaFoldDB" id="J9GKQ3"/>
<comment type="caution">
    <text evidence="1">The sequence shown here is derived from an EMBL/GenBank/DDBJ whole genome shotgun (WGS) entry which is preliminary data.</text>
</comment>
<proteinExistence type="predicted"/>
<gene>
    <name evidence="1" type="ORF">EVA_11629</name>
</gene>
<protein>
    <submittedName>
        <fullName evidence="1">Uncharacterized protein</fullName>
    </submittedName>
</protein>
<accession>J9GKQ3</accession>
<evidence type="ECO:0000313" key="1">
    <source>
        <dbReference type="EMBL" id="EJX00265.1"/>
    </source>
</evidence>